<keyword evidence="3 4" id="KW-0548">Nucleotidyltransferase</keyword>
<dbReference type="GO" id="GO:0003899">
    <property type="term" value="F:DNA-directed RNA polymerase activity"/>
    <property type="evidence" value="ECO:0007669"/>
    <property type="project" value="UniProtKB-UniRule"/>
</dbReference>
<accession>A0A7D5XK66</accession>
<dbReference type="GO" id="GO:0006366">
    <property type="term" value="P:transcription by RNA polymerase II"/>
    <property type="evidence" value="ECO:0007669"/>
    <property type="project" value="TreeGrafter"/>
</dbReference>
<evidence type="ECO:0000256" key="3">
    <source>
        <dbReference type="HAMAP-Rule" id="MF_00192"/>
    </source>
</evidence>
<dbReference type="Gene3D" id="3.90.940.10">
    <property type="match status" value="1"/>
</dbReference>
<dbReference type="InterPro" id="IPR006111">
    <property type="entry name" value="Rpo6/Rpb6"/>
</dbReference>
<dbReference type="GO" id="GO:0042797">
    <property type="term" value="P:tRNA transcription by RNA polymerase III"/>
    <property type="evidence" value="ECO:0007669"/>
    <property type="project" value="TreeGrafter"/>
</dbReference>
<comment type="subunit">
    <text evidence="3">Part of the RNA polymerase complex.</text>
</comment>
<dbReference type="GO" id="GO:0005737">
    <property type="term" value="C:cytoplasm"/>
    <property type="evidence" value="ECO:0007669"/>
    <property type="project" value="UniProtKB-SubCell"/>
</dbReference>
<dbReference type="SUPFAM" id="SSF63562">
    <property type="entry name" value="RPB6/omega subunit-like"/>
    <property type="match status" value="1"/>
</dbReference>
<comment type="subcellular location">
    <subcellularLocation>
        <location evidence="3">Cytoplasm</location>
    </subcellularLocation>
</comment>
<dbReference type="EMBL" id="CP058998">
    <property type="protein sequence ID" value="QLJ53149.1"/>
    <property type="molecule type" value="Genomic_DNA"/>
</dbReference>
<keyword evidence="1 3" id="KW-0240">DNA-directed RNA polymerase</keyword>
<dbReference type="HAMAP" id="MF_00192">
    <property type="entry name" value="RNApol_arch_Rpo6"/>
    <property type="match status" value="1"/>
</dbReference>
<dbReference type="EC" id="2.7.7.6" evidence="3"/>
<dbReference type="Pfam" id="PF01192">
    <property type="entry name" value="RNA_pol_Rpb6"/>
    <property type="match status" value="1"/>
</dbReference>
<dbReference type="GO" id="GO:0003677">
    <property type="term" value="F:DNA binding"/>
    <property type="evidence" value="ECO:0007669"/>
    <property type="project" value="UniProtKB-UniRule"/>
</dbReference>
<dbReference type="InterPro" id="IPR020708">
    <property type="entry name" value="DNA-dir_RNA_polK_14-18kDa_CS"/>
</dbReference>
<dbReference type="AlphaFoldDB" id="A0A7D5XK66"/>
<comment type="function">
    <text evidence="3">DNA-dependent RNA polymerase (RNAP) catalyzes the transcription of DNA into RNA using the four ribonucleoside triphosphates as substrates.</text>
</comment>
<dbReference type="PANTHER" id="PTHR47227:SF5">
    <property type="entry name" value="DNA-DIRECTED RNA POLYMERASES I, II, AND III SUBUNIT RPABC2"/>
    <property type="match status" value="1"/>
</dbReference>
<keyword evidence="3" id="KW-0963">Cytoplasm</keyword>
<evidence type="ECO:0000256" key="2">
    <source>
        <dbReference type="ARBA" id="ARBA00023163"/>
    </source>
</evidence>
<sequence>MELTRFEKARIIGARALQLASGAPPLMELPGDIVNPLKIAYAEFEKDAIPLVVIREKQQ</sequence>
<protein>
    <recommendedName>
        <fullName evidence="3">DNA-directed RNA polymerase subunit Rpo6</fullName>
        <ecNumber evidence="3">2.7.7.6</ecNumber>
    </recommendedName>
    <alternativeName>
        <fullName evidence="3">DNA-directed RNA polymerase subunit K</fullName>
    </alternativeName>
</protein>
<dbReference type="GO" id="GO:0000428">
    <property type="term" value="C:DNA-directed RNA polymerase complex"/>
    <property type="evidence" value="ECO:0007669"/>
    <property type="project" value="UniProtKB-KW"/>
</dbReference>
<dbReference type="InterPro" id="IPR036161">
    <property type="entry name" value="RPB6/omega-like_sf"/>
</dbReference>
<dbReference type="PIRSF" id="PIRSF000778">
    <property type="entry name" value="RpoK/RPB6"/>
    <property type="match status" value="1"/>
</dbReference>
<dbReference type="NCBIfam" id="NF002208">
    <property type="entry name" value="PRK01099.1-3"/>
    <property type="match status" value="1"/>
</dbReference>
<comment type="similarity">
    <text evidence="3">Belongs to the archaeal Rpo6/eukaryotic RPB6 RNA polymerase subunit family.</text>
</comment>
<name>A0A7D5XK66_FERL1</name>
<dbReference type="InterPro" id="IPR006110">
    <property type="entry name" value="Pol_omega/Rpo6/RPB6"/>
</dbReference>
<evidence type="ECO:0000313" key="5">
    <source>
        <dbReference type="Proteomes" id="UP000510821"/>
    </source>
</evidence>
<gene>
    <name evidence="3" type="primary">rpo6</name>
    <name evidence="3" type="synonym">rpoK</name>
    <name evidence="4" type="ORF">Sv326_0974</name>
</gene>
<dbReference type="KEGG" id="flt:Sv326_0974"/>
<reference evidence="5" key="1">
    <citation type="submission" date="2020-07" db="EMBL/GenBank/DDBJ databases">
        <title>Metabolic diversity and evolutionary history of the archaeal phylum ###Micrarchaeota### uncovered from a freshwater lake metagenome.</title>
        <authorList>
            <person name="Kadnikov V.V."/>
            <person name="Savvichev A.S."/>
            <person name="Mardanov A.V."/>
            <person name="Beletsky A.V."/>
            <person name="Chupakov A.V."/>
            <person name="Kokryatskaya N.M."/>
            <person name="Pimenov N.V."/>
            <person name="Ravin N.V."/>
        </authorList>
    </citation>
    <scope>NUCLEOTIDE SEQUENCE [LARGE SCALE GENOMIC DNA]</scope>
</reference>
<evidence type="ECO:0000313" key="4">
    <source>
        <dbReference type="EMBL" id="QLJ53149.1"/>
    </source>
</evidence>
<dbReference type="PROSITE" id="PS01111">
    <property type="entry name" value="RNA_POL_K_14KD"/>
    <property type="match status" value="1"/>
</dbReference>
<dbReference type="Proteomes" id="UP000510821">
    <property type="component" value="Chromosome"/>
</dbReference>
<keyword evidence="2 3" id="KW-0804">Transcription</keyword>
<keyword evidence="3 4" id="KW-0808">Transferase</keyword>
<dbReference type="PANTHER" id="PTHR47227">
    <property type="entry name" value="DNA-DIRECTED RNA POLYMERASE SUBUNIT K"/>
    <property type="match status" value="1"/>
</dbReference>
<dbReference type="GO" id="GO:0006360">
    <property type="term" value="P:transcription by RNA polymerase I"/>
    <property type="evidence" value="ECO:0007669"/>
    <property type="project" value="TreeGrafter"/>
</dbReference>
<organism evidence="4 5">
    <name type="scientific">Fermentimicrarchaeum limneticum</name>
    <dbReference type="NCBI Taxonomy" id="2795018"/>
    <lineage>
        <taxon>Archaea</taxon>
        <taxon>Candidatus Micrarchaeota</taxon>
        <taxon>Candidatus Fermentimicrarchaeales</taxon>
        <taxon>Candidatus Fermentimicrarchaeaceae</taxon>
        <taxon>Candidatus Fermentimicrarchaeum</taxon>
    </lineage>
</organism>
<comment type="catalytic activity">
    <reaction evidence="3">
        <text>RNA(n) + a ribonucleoside 5'-triphosphate = RNA(n+1) + diphosphate</text>
        <dbReference type="Rhea" id="RHEA:21248"/>
        <dbReference type="Rhea" id="RHEA-COMP:14527"/>
        <dbReference type="Rhea" id="RHEA-COMP:17342"/>
        <dbReference type="ChEBI" id="CHEBI:33019"/>
        <dbReference type="ChEBI" id="CHEBI:61557"/>
        <dbReference type="ChEBI" id="CHEBI:140395"/>
        <dbReference type="EC" id="2.7.7.6"/>
    </reaction>
</comment>
<evidence type="ECO:0000256" key="1">
    <source>
        <dbReference type="ARBA" id="ARBA00022478"/>
    </source>
</evidence>
<proteinExistence type="inferred from homology"/>